<sequence length="248" mass="28048">MTDLNAKPSVAQWEVNDLNDLSPRVKKELVSNYLLANPSFLIDNPDLLVQIQVQMQHNGVVSLTQIQAAQSREKIQLLKSQLEALVHNARKNEVIYKTYADLNLALVNTTSIVEVELCLHTHLVGTLRLESVRLVLLNNDNTQHAPLSEIQQRSLFDKKLARQPFYFGRVGNIEKGALFPKAEAESVALVLLNEHDTSTQNTLRSDKPANMGLLAIASKDPLHFQPEMDTVLLNYLRKNLNHHLIRLR</sequence>
<dbReference type="PANTHER" id="PTHR38765:SF1">
    <property type="entry name" value="DUF484 DOMAIN-CONTAINING PROTEIN"/>
    <property type="match status" value="1"/>
</dbReference>
<dbReference type="PANTHER" id="PTHR38765">
    <property type="entry name" value="DUF484 DOMAIN-CONTAINING PROTEIN"/>
    <property type="match status" value="1"/>
</dbReference>
<dbReference type="EMBL" id="BAET01000002">
    <property type="protein sequence ID" value="GAB54221.1"/>
    <property type="molecule type" value="Genomic_DNA"/>
</dbReference>
<dbReference type="AlphaFoldDB" id="H5T7E4"/>
<dbReference type="STRING" id="56804.BAE46_03680"/>
<comment type="caution">
    <text evidence="1">The sequence shown here is derived from an EMBL/GenBank/DDBJ whole genome shotgun (WGS) entry which is preliminary data.</text>
</comment>
<dbReference type="OrthoDB" id="8525200at2"/>
<evidence type="ECO:0000313" key="2">
    <source>
        <dbReference type="Proteomes" id="UP000053586"/>
    </source>
</evidence>
<evidence type="ECO:0000313" key="1">
    <source>
        <dbReference type="EMBL" id="GAB54221.1"/>
    </source>
</evidence>
<dbReference type="RefSeq" id="WP_006002240.1">
    <property type="nucleotide sequence ID" value="NZ_BAET01000002.1"/>
</dbReference>
<evidence type="ECO:0008006" key="3">
    <source>
        <dbReference type="Google" id="ProtNLM"/>
    </source>
</evidence>
<reference evidence="1 2" key="2">
    <citation type="journal article" date="2017" name="Antonie Van Leeuwenhoek">
        <title>Rhizobium rhizosphaerae sp. nov., a novel species isolated from rice rhizosphere.</title>
        <authorList>
            <person name="Zhao J.J."/>
            <person name="Zhang J."/>
            <person name="Zhang R.J."/>
            <person name="Zhang C.W."/>
            <person name="Yin H.Q."/>
            <person name="Zhang X.X."/>
        </authorList>
    </citation>
    <scope>NUCLEOTIDE SEQUENCE [LARGE SCALE GENOMIC DNA]</scope>
    <source>
        <strain evidence="1 2">ACAM 611</strain>
    </source>
</reference>
<gene>
    <name evidence="1" type="ORF">GPUN_0067</name>
</gene>
<dbReference type="Pfam" id="PF04340">
    <property type="entry name" value="DUF484"/>
    <property type="match status" value="1"/>
</dbReference>
<reference evidence="1 2" key="1">
    <citation type="journal article" date="2012" name="J. Bacteriol.">
        <title>Genome sequence of proteorhodopsin-containing sea ice bacterium Glaciecola punicea ACAM 611T.</title>
        <authorList>
            <person name="Qin Q.-L."/>
            <person name="Xie B.-B."/>
            <person name="Shu Y.-L."/>
            <person name="Rong J.-C."/>
            <person name="Zhao D.-L."/>
            <person name="Zhang X.-Y."/>
            <person name="Chen X.-L."/>
            <person name="Zhou B.-C."/>
            <person name="Zhanga Y.-Z."/>
        </authorList>
    </citation>
    <scope>NUCLEOTIDE SEQUENCE [LARGE SCALE GENOMIC DNA]</scope>
    <source>
        <strain evidence="1 2">ACAM 611</strain>
    </source>
</reference>
<accession>H5T7E4</accession>
<protein>
    <recommendedName>
        <fullName evidence="3">DUF484 family protein</fullName>
    </recommendedName>
</protein>
<name>H5T7E4_9ALTE</name>
<dbReference type="Gene3D" id="3.30.450.40">
    <property type="match status" value="1"/>
</dbReference>
<dbReference type="InterPro" id="IPR007435">
    <property type="entry name" value="DUF484"/>
</dbReference>
<proteinExistence type="predicted"/>
<dbReference type="eggNOG" id="COG3159">
    <property type="taxonomic scope" value="Bacteria"/>
</dbReference>
<dbReference type="Proteomes" id="UP000053586">
    <property type="component" value="Unassembled WGS sequence"/>
</dbReference>
<organism evidence="1 2">
    <name type="scientific">Glaciecola punicea ACAM 611</name>
    <dbReference type="NCBI Taxonomy" id="1121923"/>
    <lineage>
        <taxon>Bacteria</taxon>
        <taxon>Pseudomonadati</taxon>
        <taxon>Pseudomonadota</taxon>
        <taxon>Gammaproteobacteria</taxon>
        <taxon>Alteromonadales</taxon>
        <taxon>Alteromonadaceae</taxon>
        <taxon>Glaciecola</taxon>
    </lineage>
</organism>
<dbReference type="InterPro" id="IPR029016">
    <property type="entry name" value="GAF-like_dom_sf"/>
</dbReference>
<keyword evidence="2" id="KW-1185">Reference proteome</keyword>